<evidence type="ECO:0000313" key="1">
    <source>
        <dbReference type="EMBL" id="TQV94811.1"/>
    </source>
</evidence>
<sequence length="84" mass="9267">MITSKAEAALTCQIQIRLNCKGKFPRGGVAATTLGLGLPSWLESLPSCFLSCCCPFTRAQPFLHYPRYRQVSANMTRRLASNSE</sequence>
<keyword evidence="2" id="KW-1185">Reference proteome</keyword>
<comment type="caution">
    <text evidence="1">The sequence shown here is derived from an EMBL/GenBank/DDBJ whole genome shotgun (WGS) entry which is preliminary data.</text>
</comment>
<reference evidence="1 2" key="1">
    <citation type="journal article" date="2019" name="Appl. Microbiol. Biotechnol.">
        <title>Genome sequence of Isaria javanica and comparative genome analysis insights into family S53 peptidase evolution in fungal entomopathogens.</title>
        <authorList>
            <person name="Lin R."/>
            <person name="Zhang X."/>
            <person name="Xin B."/>
            <person name="Zou M."/>
            <person name="Gao Y."/>
            <person name="Qin F."/>
            <person name="Hu Q."/>
            <person name="Xie B."/>
            <person name="Cheng X."/>
        </authorList>
    </citation>
    <scope>NUCLEOTIDE SEQUENCE [LARGE SCALE GENOMIC DNA]</scope>
    <source>
        <strain evidence="1 2">IJ1G</strain>
    </source>
</reference>
<gene>
    <name evidence="1" type="ORF">IF1G_06822</name>
</gene>
<organism evidence="1 2">
    <name type="scientific">Cordyceps javanica</name>
    <dbReference type="NCBI Taxonomy" id="43265"/>
    <lineage>
        <taxon>Eukaryota</taxon>
        <taxon>Fungi</taxon>
        <taxon>Dikarya</taxon>
        <taxon>Ascomycota</taxon>
        <taxon>Pezizomycotina</taxon>
        <taxon>Sordariomycetes</taxon>
        <taxon>Hypocreomycetidae</taxon>
        <taxon>Hypocreales</taxon>
        <taxon>Cordycipitaceae</taxon>
        <taxon>Cordyceps</taxon>
    </lineage>
</organism>
<dbReference type="EMBL" id="SPUK01000009">
    <property type="protein sequence ID" value="TQV94811.1"/>
    <property type="molecule type" value="Genomic_DNA"/>
</dbReference>
<dbReference type="AlphaFoldDB" id="A0A545UZB3"/>
<evidence type="ECO:0000313" key="2">
    <source>
        <dbReference type="Proteomes" id="UP000315783"/>
    </source>
</evidence>
<proteinExistence type="predicted"/>
<protein>
    <submittedName>
        <fullName evidence="1">Uncharacterized protein</fullName>
    </submittedName>
</protein>
<dbReference type="Proteomes" id="UP000315783">
    <property type="component" value="Unassembled WGS sequence"/>
</dbReference>
<accession>A0A545UZB3</accession>
<name>A0A545UZB3_9HYPO</name>